<dbReference type="OrthoDB" id="427096at2759"/>
<keyword evidence="7" id="KW-0735">Signal-anchor</keyword>
<dbReference type="Proteomes" id="UP000095767">
    <property type="component" value="Unassembled WGS sequence"/>
</dbReference>
<evidence type="ECO:0000256" key="9">
    <source>
        <dbReference type="ARBA" id="ARBA00023034"/>
    </source>
</evidence>
<accession>A0A1E5W440</accession>
<dbReference type="FunFam" id="3.40.50.11660:FF:000005">
    <property type="entry name" value="Glycoprotein 3-alpha-L-fucosyltransferase A"/>
    <property type="match status" value="1"/>
</dbReference>
<dbReference type="GO" id="GO:0071555">
    <property type="term" value="P:cell wall organization"/>
    <property type="evidence" value="ECO:0007669"/>
    <property type="project" value="UniProtKB-KW"/>
</dbReference>
<evidence type="ECO:0000256" key="7">
    <source>
        <dbReference type="ARBA" id="ARBA00022968"/>
    </source>
</evidence>
<reference evidence="15 16" key="1">
    <citation type="submission" date="2016-09" db="EMBL/GenBank/DDBJ databases">
        <title>The draft genome of Dichanthelium oligosanthes: A C3 panicoid grass species.</title>
        <authorList>
            <person name="Studer A.J."/>
            <person name="Schnable J.C."/>
            <person name="Brutnell T.P."/>
        </authorList>
    </citation>
    <scope>NUCLEOTIDE SEQUENCE [LARGE SCALE GENOMIC DNA]</scope>
    <source>
        <strain evidence="16">cv. Kellogg 1175</strain>
        <tissue evidence="15">Leaf</tissue>
    </source>
</reference>
<sequence>MKGPSHSHSHSSQAGAQAGRRRRWGLLLPLLVGAAFLAEIAFLGRLDMAKNAEAVETWTTSFYRRSAAHWGAGGGGDDEEDGEIRRCQERLEREDAVPYDRDFDRDPVLVGGAAKDWNKCSVGCEFGFSATKTPDATFGIAPDPSVDSILRSMESSQYYSENNIVVARGRGYKIVMTTSLSSDVPVGYFSWAEYDIMAPVPPKTEEALAAAFISNCGARNFRLQALEMLENLDVKIDSYGSCHRNRDGKVDKVDTLKRYKFSLAFENSNEEDYVTEKFFQSLVAGSIPVVVGAPNIQEFSPGEGAILHIKELDDVASVAKTMKNIDSNPDTFNQSLRWKYDGPSDSFKALIDMAAVHSSCRLCIHIATKIHEKEERTPKFTNRPCSCSSKKGTVYHLFVRERGQFKSESIYLRYESFTVGLTLKSGQITLGALESAVLAKFRSLNHVPVWKDERPPSIRGGDDLKVYRIYPVGLTQRQALYGFRFRDDSELEQYIKDHPCAKLEVIFV</sequence>
<keyword evidence="4 13" id="KW-0328">Glycosyltransferase</keyword>
<dbReference type="STRING" id="888268.A0A1E5W440"/>
<evidence type="ECO:0000256" key="11">
    <source>
        <dbReference type="ARBA" id="ARBA00023180"/>
    </source>
</evidence>
<dbReference type="Pfam" id="PF00852">
    <property type="entry name" value="Glyco_transf_10"/>
    <property type="match status" value="1"/>
</dbReference>
<feature type="transmembrane region" description="Helical" evidence="13">
    <location>
        <begin position="24"/>
        <end position="44"/>
    </location>
</feature>
<evidence type="ECO:0000256" key="4">
    <source>
        <dbReference type="ARBA" id="ARBA00022676"/>
    </source>
</evidence>
<evidence type="ECO:0000256" key="6">
    <source>
        <dbReference type="ARBA" id="ARBA00022692"/>
    </source>
</evidence>
<evidence type="ECO:0000256" key="5">
    <source>
        <dbReference type="ARBA" id="ARBA00022679"/>
    </source>
</evidence>
<keyword evidence="5 13" id="KW-0808">Transferase</keyword>
<dbReference type="GO" id="GO:0008417">
    <property type="term" value="F:fucosyltransferase activity"/>
    <property type="evidence" value="ECO:0007669"/>
    <property type="project" value="InterPro"/>
</dbReference>
<dbReference type="InterPro" id="IPR038577">
    <property type="entry name" value="GT10-like_C_sf"/>
</dbReference>
<feature type="domain" description="Fucosyltransferase C-terminal" evidence="14">
    <location>
        <begin position="206"/>
        <end position="371"/>
    </location>
</feature>
<keyword evidence="9 13" id="KW-0333">Golgi apparatus</keyword>
<dbReference type="GO" id="GO:0032580">
    <property type="term" value="C:Golgi cisterna membrane"/>
    <property type="evidence" value="ECO:0007669"/>
    <property type="project" value="UniProtKB-SubCell"/>
</dbReference>
<dbReference type="Gene3D" id="3.40.50.11660">
    <property type="entry name" value="Glycosyl transferase family 10, C-terminal domain"/>
    <property type="match status" value="1"/>
</dbReference>
<evidence type="ECO:0000256" key="12">
    <source>
        <dbReference type="ARBA" id="ARBA00023316"/>
    </source>
</evidence>
<comment type="pathway">
    <text evidence="2">Protein modification; protein glycosylation.</text>
</comment>
<dbReference type="UniPathway" id="UPA00378"/>
<dbReference type="EMBL" id="LWDX02022200">
    <property type="protein sequence ID" value="OEL32048.1"/>
    <property type="molecule type" value="Genomic_DNA"/>
</dbReference>
<evidence type="ECO:0000256" key="10">
    <source>
        <dbReference type="ARBA" id="ARBA00023136"/>
    </source>
</evidence>
<evidence type="ECO:0000313" key="16">
    <source>
        <dbReference type="Proteomes" id="UP000095767"/>
    </source>
</evidence>
<evidence type="ECO:0000256" key="13">
    <source>
        <dbReference type="RuleBase" id="RU003832"/>
    </source>
</evidence>
<keyword evidence="16" id="KW-1185">Reference proteome</keyword>
<dbReference type="EC" id="2.4.1.-" evidence="13"/>
<keyword evidence="12" id="KW-0961">Cell wall biogenesis/degradation</keyword>
<gene>
    <name evidence="15" type="ORF">BAE44_0006933</name>
</gene>
<dbReference type="AlphaFoldDB" id="A0A1E5W440"/>
<evidence type="ECO:0000256" key="8">
    <source>
        <dbReference type="ARBA" id="ARBA00022989"/>
    </source>
</evidence>
<name>A0A1E5W440_9POAL</name>
<dbReference type="InterPro" id="IPR001503">
    <property type="entry name" value="Glyco_trans_10"/>
</dbReference>
<evidence type="ECO:0000313" key="15">
    <source>
        <dbReference type="EMBL" id="OEL32048.1"/>
    </source>
</evidence>
<dbReference type="PANTHER" id="PTHR11929:SF220">
    <property type="entry name" value="FUCOSYLTRANSFERASE"/>
    <property type="match status" value="1"/>
</dbReference>
<evidence type="ECO:0000256" key="1">
    <source>
        <dbReference type="ARBA" id="ARBA00004447"/>
    </source>
</evidence>
<comment type="similarity">
    <text evidence="3 13">Belongs to the glycosyltransferase 10 family.</text>
</comment>
<keyword evidence="10 13" id="KW-0472">Membrane</keyword>
<keyword evidence="6 13" id="KW-0812">Transmembrane</keyword>
<evidence type="ECO:0000259" key="14">
    <source>
        <dbReference type="Pfam" id="PF00852"/>
    </source>
</evidence>
<organism evidence="15 16">
    <name type="scientific">Dichanthelium oligosanthes</name>
    <dbReference type="NCBI Taxonomy" id="888268"/>
    <lineage>
        <taxon>Eukaryota</taxon>
        <taxon>Viridiplantae</taxon>
        <taxon>Streptophyta</taxon>
        <taxon>Embryophyta</taxon>
        <taxon>Tracheophyta</taxon>
        <taxon>Spermatophyta</taxon>
        <taxon>Magnoliopsida</taxon>
        <taxon>Liliopsida</taxon>
        <taxon>Poales</taxon>
        <taxon>Poaceae</taxon>
        <taxon>PACMAD clade</taxon>
        <taxon>Panicoideae</taxon>
        <taxon>Panicodae</taxon>
        <taxon>Paniceae</taxon>
        <taxon>Dichantheliinae</taxon>
        <taxon>Dichanthelium</taxon>
    </lineage>
</organism>
<evidence type="ECO:0000256" key="2">
    <source>
        <dbReference type="ARBA" id="ARBA00004922"/>
    </source>
</evidence>
<dbReference type="InterPro" id="IPR055270">
    <property type="entry name" value="Glyco_tran_10_C"/>
</dbReference>
<evidence type="ECO:0000256" key="3">
    <source>
        <dbReference type="ARBA" id="ARBA00008919"/>
    </source>
</evidence>
<keyword evidence="8 13" id="KW-1133">Transmembrane helix</keyword>
<dbReference type="PANTHER" id="PTHR11929">
    <property type="entry name" value="ALPHA- 1,3 -FUCOSYLTRANSFERASE"/>
    <property type="match status" value="1"/>
</dbReference>
<keyword evidence="11" id="KW-0325">Glycoprotein</keyword>
<proteinExistence type="inferred from homology"/>
<dbReference type="SUPFAM" id="SSF53756">
    <property type="entry name" value="UDP-Glycosyltransferase/glycogen phosphorylase"/>
    <property type="match status" value="1"/>
</dbReference>
<comment type="subcellular location">
    <subcellularLocation>
        <location evidence="1 13">Golgi apparatus</location>
        <location evidence="1 13">Golgi stack membrane</location>
        <topology evidence="1 13">Single-pass type II membrane protein</topology>
    </subcellularLocation>
</comment>
<comment type="caution">
    <text evidence="15">The sequence shown here is derived from an EMBL/GenBank/DDBJ whole genome shotgun (WGS) entry which is preliminary data.</text>
</comment>
<protein>
    <recommendedName>
        <fullName evidence="13">Fucosyltransferase</fullName>
        <ecNumber evidence="13">2.4.1.-</ecNumber>
    </recommendedName>
</protein>